<sequence>MSSNRQANEGHVPGGLAAGFKLLDKFTAQWEQLHRVSVANVDKSRMVVDKLSLLDKNFKARLSALNSIISSYRSLSELENQIARISCDINGLENTFIEIEQCLALLGEQKEQNNCDEFIRQCEGDYEAQVQREKIRTELRRDQLMSEHLQRVHIFEQQQQQALDERRRVLTEEFEAEKARHMKR</sequence>
<name>A0A6G1S792_9ACAR</name>
<evidence type="ECO:0000313" key="1">
    <source>
        <dbReference type="EMBL" id="MDE46375.1"/>
    </source>
</evidence>
<reference evidence="1" key="1">
    <citation type="submission" date="2018-10" db="EMBL/GenBank/DDBJ databases">
        <title>Transcriptome assembly of Aceria tosichella (Wheat curl mite) Type 2.</title>
        <authorList>
            <person name="Scully E.D."/>
            <person name="Geib S.M."/>
            <person name="Palmer N.A."/>
            <person name="Gupta A.K."/>
            <person name="Sarath G."/>
            <person name="Tatineni S."/>
        </authorList>
    </citation>
    <scope>NUCLEOTIDE SEQUENCE</scope>
    <source>
        <strain evidence="1">LincolnNE</strain>
    </source>
</reference>
<accession>A0A6G1S792</accession>
<gene>
    <name evidence="1" type="ORF">g.2700</name>
</gene>
<dbReference type="EMBL" id="GGYP01001604">
    <property type="protein sequence ID" value="MDE46375.1"/>
    <property type="molecule type" value="Transcribed_RNA"/>
</dbReference>
<protein>
    <submittedName>
        <fullName evidence="1">Uncharacterized protein</fullName>
    </submittedName>
</protein>
<proteinExistence type="predicted"/>
<organism evidence="1">
    <name type="scientific">Aceria tosichella</name>
    <name type="common">wheat curl mite</name>
    <dbReference type="NCBI Taxonomy" id="561515"/>
    <lineage>
        <taxon>Eukaryota</taxon>
        <taxon>Metazoa</taxon>
        <taxon>Ecdysozoa</taxon>
        <taxon>Arthropoda</taxon>
        <taxon>Chelicerata</taxon>
        <taxon>Arachnida</taxon>
        <taxon>Acari</taxon>
        <taxon>Acariformes</taxon>
        <taxon>Trombidiformes</taxon>
        <taxon>Prostigmata</taxon>
        <taxon>Eupodina</taxon>
        <taxon>Eriophyoidea</taxon>
        <taxon>Eriophyidae</taxon>
        <taxon>Eriophyinae</taxon>
        <taxon>Aceriini</taxon>
        <taxon>Aceria</taxon>
    </lineage>
</organism>
<dbReference type="AlphaFoldDB" id="A0A6G1S792"/>